<dbReference type="AlphaFoldDB" id="A0A8J3E0W9"/>
<organism evidence="5 6">
    <name type="scientific">Aliidongia dinghuensis</name>
    <dbReference type="NCBI Taxonomy" id="1867774"/>
    <lineage>
        <taxon>Bacteria</taxon>
        <taxon>Pseudomonadati</taxon>
        <taxon>Pseudomonadota</taxon>
        <taxon>Alphaproteobacteria</taxon>
        <taxon>Rhodospirillales</taxon>
        <taxon>Dongiaceae</taxon>
        <taxon>Aliidongia</taxon>
    </lineage>
</organism>
<dbReference type="InterPro" id="IPR036388">
    <property type="entry name" value="WH-like_DNA-bd_sf"/>
</dbReference>
<dbReference type="PANTHER" id="PTHR30154">
    <property type="entry name" value="LEUCINE-RESPONSIVE REGULATORY PROTEIN"/>
    <property type="match status" value="1"/>
</dbReference>
<dbReference type="SUPFAM" id="SSF54909">
    <property type="entry name" value="Dimeric alpha+beta barrel"/>
    <property type="match status" value="1"/>
</dbReference>
<accession>A0A8J3E0W9</accession>
<dbReference type="RefSeq" id="WP_189042915.1">
    <property type="nucleotide sequence ID" value="NZ_BMJQ01000002.1"/>
</dbReference>
<dbReference type="PANTHER" id="PTHR30154:SF34">
    <property type="entry name" value="TRANSCRIPTIONAL REGULATOR AZLB"/>
    <property type="match status" value="1"/>
</dbReference>
<feature type="domain" description="HTH asnC-type" evidence="4">
    <location>
        <begin position="11"/>
        <end position="72"/>
    </location>
</feature>
<dbReference type="GO" id="GO:0043565">
    <property type="term" value="F:sequence-specific DNA binding"/>
    <property type="evidence" value="ECO:0007669"/>
    <property type="project" value="InterPro"/>
</dbReference>
<dbReference type="PROSITE" id="PS50956">
    <property type="entry name" value="HTH_ASNC_2"/>
    <property type="match status" value="1"/>
</dbReference>
<protein>
    <submittedName>
        <fullName evidence="5">AsnC family transcriptional regulator</fullName>
    </submittedName>
</protein>
<evidence type="ECO:0000313" key="5">
    <source>
        <dbReference type="EMBL" id="GGF05582.1"/>
    </source>
</evidence>
<dbReference type="InterPro" id="IPR019888">
    <property type="entry name" value="Tscrpt_reg_AsnC-like"/>
</dbReference>
<dbReference type="Gene3D" id="1.10.10.10">
    <property type="entry name" value="Winged helix-like DNA-binding domain superfamily/Winged helix DNA-binding domain"/>
    <property type="match status" value="1"/>
</dbReference>
<dbReference type="GO" id="GO:0005829">
    <property type="term" value="C:cytosol"/>
    <property type="evidence" value="ECO:0007669"/>
    <property type="project" value="TreeGrafter"/>
</dbReference>
<dbReference type="GO" id="GO:0043200">
    <property type="term" value="P:response to amino acid"/>
    <property type="evidence" value="ECO:0007669"/>
    <property type="project" value="TreeGrafter"/>
</dbReference>
<reference evidence="5" key="1">
    <citation type="journal article" date="2014" name="Int. J. Syst. Evol. Microbiol.">
        <title>Complete genome sequence of Corynebacterium casei LMG S-19264T (=DSM 44701T), isolated from a smear-ripened cheese.</title>
        <authorList>
            <consortium name="US DOE Joint Genome Institute (JGI-PGF)"/>
            <person name="Walter F."/>
            <person name="Albersmeier A."/>
            <person name="Kalinowski J."/>
            <person name="Ruckert C."/>
        </authorList>
    </citation>
    <scope>NUCLEOTIDE SEQUENCE</scope>
    <source>
        <strain evidence="5">CGMCC 1.15725</strain>
    </source>
</reference>
<dbReference type="InterPro" id="IPR036390">
    <property type="entry name" value="WH_DNA-bd_sf"/>
</dbReference>
<dbReference type="Proteomes" id="UP000646365">
    <property type="component" value="Unassembled WGS sequence"/>
</dbReference>
<dbReference type="PRINTS" id="PR00033">
    <property type="entry name" value="HTHASNC"/>
</dbReference>
<evidence type="ECO:0000256" key="2">
    <source>
        <dbReference type="ARBA" id="ARBA00023125"/>
    </source>
</evidence>
<reference evidence="5" key="2">
    <citation type="submission" date="2020-09" db="EMBL/GenBank/DDBJ databases">
        <authorList>
            <person name="Sun Q."/>
            <person name="Zhou Y."/>
        </authorList>
    </citation>
    <scope>NUCLEOTIDE SEQUENCE</scope>
    <source>
        <strain evidence="5">CGMCC 1.15725</strain>
    </source>
</reference>
<evidence type="ECO:0000313" key="6">
    <source>
        <dbReference type="Proteomes" id="UP000646365"/>
    </source>
</evidence>
<keyword evidence="1" id="KW-0805">Transcription regulation</keyword>
<dbReference type="Gene3D" id="3.30.70.920">
    <property type="match status" value="1"/>
</dbReference>
<dbReference type="CDD" id="cd00090">
    <property type="entry name" value="HTH_ARSR"/>
    <property type="match status" value="1"/>
</dbReference>
<dbReference type="InterPro" id="IPR019887">
    <property type="entry name" value="Tscrpt_reg_AsnC/Lrp_C"/>
</dbReference>
<dbReference type="Pfam" id="PF13412">
    <property type="entry name" value="HTH_24"/>
    <property type="match status" value="1"/>
</dbReference>
<dbReference type="InterPro" id="IPR000485">
    <property type="entry name" value="AsnC-type_HTH_dom"/>
</dbReference>
<dbReference type="InterPro" id="IPR011991">
    <property type="entry name" value="ArsR-like_HTH"/>
</dbReference>
<sequence length="169" mass="18985">MKRGDGGAIRLDRLDLKILAALQASGRMTNLDLAQAVGLSATPCLQRVKRMEAAGYIRGYGAELDIDRLASSITVFTQVMLRNHRREDFLRFERGIQDIPHILNCFLVTGGYDYLAQFIARDILDYQLAVESLLDRDLGVEKYFSYVAIKQVKRSGGYPLALLMPEAQD</sequence>
<gene>
    <name evidence="5" type="ORF">GCM10011611_08850</name>
</gene>
<dbReference type="EMBL" id="BMJQ01000002">
    <property type="protein sequence ID" value="GGF05582.1"/>
    <property type="molecule type" value="Genomic_DNA"/>
</dbReference>
<dbReference type="GO" id="GO:0006355">
    <property type="term" value="P:regulation of DNA-templated transcription"/>
    <property type="evidence" value="ECO:0007669"/>
    <property type="project" value="UniProtKB-ARBA"/>
</dbReference>
<dbReference type="SMART" id="SM00344">
    <property type="entry name" value="HTH_ASNC"/>
    <property type="match status" value="1"/>
</dbReference>
<keyword evidence="6" id="KW-1185">Reference proteome</keyword>
<name>A0A8J3E0W9_9PROT</name>
<proteinExistence type="predicted"/>
<keyword evidence="2" id="KW-0238">DNA-binding</keyword>
<dbReference type="PROSITE" id="PS00519">
    <property type="entry name" value="HTH_ASNC_1"/>
    <property type="match status" value="1"/>
</dbReference>
<dbReference type="SUPFAM" id="SSF46785">
    <property type="entry name" value="Winged helix' DNA-binding domain"/>
    <property type="match status" value="1"/>
</dbReference>
<evidence type="ECO:0000256" key="3">
    <source>
        <dbReference type="ARBA" id="ARBA00023163"/>
    </source>
</evidence>
<keyword evidence="3" id="KW-0804">Transcription</keyword>
<comment type="caution">
    <text evidence="5">The sequence shown here is derived from an EMBL/GenBank/DDBJ whole genome shotgun (WGS) entry which is preliminary data.</text>
</comment>
<evidence type="ECO:0000256" key="1">
    <source>
        <dbReference type="ARBA" id="ARBA00023015"/>
    </source>
</evidence>
<evidence type="ECO:0000259" key="4">
    <source>
        <dbReference type="PROSITE" id="PS50956"/>
    </source>
</evidence>
<dbReference type="InterPro" id="IPR011008">
    <property type="entry name" value="Dimeric_a/b-barrel"/>
</dbReference>
<dbReference type="InterPro" id="IPR019885">
    <property type="entry name" value="Tscrpt_reg_HTH_AsnC-type_CS"/>
</dbReference>
<dbReference type="Pfam" id="PF01037">
    <property type="entry name" value="AsnC_trans_reg"/>
    <property type="match status" value="1"/>
</dbReference>